<accession>C7ZLH7</accession>
<dbReference type="PANTHER" id="PTHR13204:SF1">
    <property type="entry name" value="ESTER HYDROLASE C11ORF54"/>
    <property type="match status" value="1"/>
</dbReference>
<evidence type="ECO:0000256" key="3">
    <source>
        <dbReference type="ARBA" id="ARBA00022723"/>
    </source>
</evidence>
<evidence type="ECO:0000313" key="9">
    <source>
        <dbReference type="Proteomes" id="UP000005206"/>
    </source>
</evidence>
<proteinExistence type="predicted"/>
<dbReference type="SUPFAM" id="SSF117856">
    <property type="entry name" value="AF0104/ALDC/Ptd012-like"/>
    <property type="match status" value="1"/>
</dbReference>
<dbReference type="RefSeq" id="XP_003040851.1">
    <property type="nucleotide sequence ID" value="XM_003040805.1"/>
</dbReference>
<dbReference type="Proteomes" id="UP000005206">
    <property type="component" value="Chromosome 15"/>
</dbReference>
<dbReference type="HOGENOM" id="CLU_055541_0_0_1"/>
<evidence type="ECO:0000256" key="1">
    <source>
        <dbReference type="ARBA" id="ARBA00004123"/>
    </source>
</evidence>
<evidence type="ECO:0000313" key="8">
    <source>
        <dbReference type="EMBL" id="EEU35138.1"/>
    </source>
</evidence>
<dbReference type="AlphaFoldDB" id="C7ZLH7"/>
<evidence type="ECO:0000259" key="7">
    <source>
        <dbReference type="SMART" id="SM01168"/>
    </source>
</evidence>
<evidence type="ECO:0000256" key="4">
    <source>
        <dbReference type="ARBA" id="ARBA00022801"/>
    </source>
</evidence>
<evidence type="ECO:0000256" key="5">
    <source>
        <dbReference type="ARBA" id="ARBA00022833"/>
    </source>
</evidence>
<dbReference type="CDD" id="cd17298">
    <property type="entry name" value="DUF1907"/>
    <property type="match status" value="1"/>
</dbReference>
<dbReference type="GO" id="GO:0008270">
    <property type="term" value="F:zinc ion binding"/>
    <property type="evidence" value="ECO:0007669"/>
    <property type="project" value="TreeGrafter"/>
</dbReference>
<dbReference type="PANTHER" id="PTHR13204">
    <property type="entry name" value="PTD012 PROTEIN"/>
    <property type="match status" value="1"/>
</dbReference>
<dbReference type="EMBL" id="GG698945">
    <property type="protein sequence ID" value="EEU35138.1"/>
    <property type="molecule type" value="Genomic_DNA"/>
</dbReference>
<dbReference type="Pfam" id="PF08925">
    <property type="entry name" value="DUF1907"/>
    <property type="match status" value="1"/>
</dbReference>
<name>C7ZLH7_FUSV7</name>
<dbReference type="KEGG" id="nhe:NECHADRAFT_88680"/>
<dbReference type="InterPro" id="IPR015021">
    <property type="entry name" value="C11orf54_DUF1907"/>
</dbReference>
<reference evidence="8 9" key="1">
    <citation type="journal article" date="2009" name="PLoS Genet.">
        <title>The genome of Nectria haematococca: contribution of supernumerary chromosomes to gene expansion.</title>
        <authorList>
            <person name="Coleman J.J."/>
            <person name="Rounsley S.D."/>
            <person name="Rodriguez-Carres M."/>
            <person name="Kuo A."/>
            <person name="Wasmann C.C."/>
            <person name="Grimwood J."/>
            <person name="Schmutz J."/>
            <person name="Taga M."/>
            <person name="White G.J."/>
            <person name="Zhou S."/>
            <person name="Schwartz D.C."/>
            <person name="Freitag M."/>
            <person name="Ma L.J."/>
            <person name="Danchin E.G."/>
            <person name="Henrissat B."/>
            <person name="Coutinho P.M."/>
            <person name="Nelson D.R."/>
            <person name="Straney D."/>
            <person name="Napoli C.A."/>
            <person name="Barker B.M."/>
            <person name="Gribskov M."/>
            <person name="Rep M."/>
            <person name="Kroken S."/>
            <person name="Molnar I."/>
            <person name="Rensing C."/>
            <person name="Kennell J.C."/>
            <person name="Zamora J."/>
            <person name="Farman M.L."/>
            <person name="Selker E.U."/>
            <person name="Salamov A."/>
            <person name="Shapiro H."/>
            <person name="Pangilinan J."/>
            <person name="Lindquist E."/>
            <person name="Lamers C."/>
            <person name="Grigoriev I.V."/>
            <person name="Geiser D.M."/>
            <person name="Covert S.F."/>
            <person name="Temporini E."/>
            <person name="Vanetten H.D."/>
        </authorList>
    </citation>
    <scope>NUCLEOTIDE SEQUENCE [LARGE SCALE GENOMIC DNA]</scope>
    <source>
        <strain evidence="9">ATCC MYA-4622 / CBS 123669 / FGSC 9596 / NRRL 45880 / 77-13-4</strain>
    </source>
</reference>
<organism evidence="8 9">
    <name type="scientific">Fusarium vanettenii (strain ATCC MYA-4622 / CBS 123669 / FGSC 9596 / NRRL 45880 / 77-13-4)</name>
    <name type="common">Fusarium solani subsp. pisi</name>
    <dbReference type="NCBI Taxonomy" id="660122"/>
    <lineage>
        <taxon>Eukaryota</taxon>
        <taxon>Fungi</taxon>
        <taxon>Dikarya</taxon>
        <taxon>Ascomycota</taxon>
        <taxon>Pezizomycotina</taxon>
        <taxon>Sordariomycetes</taxon>
        <taxon>Hypocreomycetidae</taxon>
        <taxon>Hypocreales</taxon>
        <taxon>Nectriaceae</taxon>
        <taxon>Fusarium</taxon>
        <taxon>Fusarium solani species complex</taxon>
        <taxon>Fusarium vanettenii</taxon>
    </lineage>
</organism>
<keyword evidence="3" id="KW-0479">Metal-binding</keyword>
<gene>
    <name evidence="8" type="ORF">NECHADRAFT_88680</name>
</gene>
<evidence type="ECO:0000256" key="2">
    <source>
        <dbReference type="ARBA" id="ARBA00011245"/>
    </source>
</evidence>
<keyword evidence="9" id="KW-1185">Reference proteome</keyword>
<dbReference type="InParanoid" id="C7ZLH7"/>
<keyword evidence="6" id="KW-0539">Nucleus</keyword>
<dbReference type="OrthoDB" id="5119241at2759"/>
<dbReference type="GO" id="GO:0016788">
    <property type="term" value="F:hydrolase activity, acting on ester bonds"/>
    <property type="evidence" value="ECO:0007669"/>
    <property type="project" value="TreeGrafter"/>
</dbReference>
<dbReference type="eggNOG" id="KOG4048">
    <property type="taxonomic scope" value="Eukaryota"/>
</dbReference>
<dbReference type="GeneID" id="9679265"/>
<dbReference type="GO" id="GO:0005634">
    <property type="term" value="C:nucleus"/>
    <property type="evidence" value="ECO:0007669"/>
    <property type="project" value="UniProtKB-SubCell"/>
</dbReference>
<dbReference type="SMART" id="SM01168">
    <property type="entry name" value="DUF1907"/>
    <property type="match status" value="1"/>
</dbReference>
<feature type="domain" description="DUF1907" evidence="7">
    <location>
        <begin position="19"/>
        <end position="312"/>
    </location>
</feature>
<sequence>MKVTQLRLSPPFLEDIAQTLAKALPSNYITSSATVTDLRQAPFKVTGEGLTGSETAADIGGQVDLLPQPYLHKTYSLIETAKLMGLSPGKGAIIGAGAGPFLVDGTNSELAHHLSWGNGFDSVTNLTRAAQLRKEGSALPVCCPLSGSTDSGLMMNLYGSKGLPGPVIKPSARGRQGDVSSCADFIRQSLAKAYGVDLQVSLRSVFIIKSGKAKFHVIPPFPKVDPPPFKFRNQEHLDGWLSYHTFGGPMIRLAVLHCGDPEKIGIRLEHTHCYSNERGEGAHYHYDLQDSPENEEVEYERYFNTIKTFHQINYARTD</sequence>
<protein>
    <recommendedName>
        <fullName evidence="7">DUF1907 domain-containing protein</fullName>
    </recommendedName>
</protein>
<comment type="subcellular location">
    <subcellularLocation>
        <location evidence="1">Nucleus</location>
    </subcellularLocation>
</comment>
<dbReference type="VEuPathDB" id="FungiDB:NECHADRAFT_88680"/>
<evidence type="ECO:0000256" key="6">
    <source>
        <dbReference type="ARBA" id="ARBA00023242"/>
    </source>
</evidence>
<keyword evidence="5" id="KW-0862">Zinc</keyword>
<dbReference type="OMA" id="YHIMPDF"/>
<keyword evidence="4" id="KW-0378">Hydrolase</keyword>
<comment type="subunit">
    <text evidence="2">Monomer.</text>
</comment>